<dbReference type="Gene3D" id="3.30.160.60">
    <property type="entry name" value="Classic Zinc Finger"/>
    <property type="match status" value="2"/>
</dbReference>
<accession>A0A7K4Y8T2</accession>
<dbReference type="PANTHER" id="PTHR23226:SF377">
    <property type="entry name" value="ZINC FINGER AND SCAN DOMAIN-CONTAINING PROTEIN 20"/>
    <property type="match status" value="1"/>
</dbReference>
<keyword evidence="3 5" id="KW-0863">Zinc-finger</keyword>
<evidence type="ECO:0000256" key="2">
    <source>
        <dbReference type="ARBA" id="ARBA00022737"/>
    </source>
</evidence>
<keyword evidence="4" id="KW-0862">Zinc</keyword>
<feature type="domain" description="C2H2-type" evidence="6">
    <location>
        <begin position="14"/>
        <end position="41"/>
    </location>
</feature>
<protein>
    <submittedName>
        <fullName evidence="7">ZSCA2 protein</fullName>
    </submittedName>
</protein>
<dbReference type="GO" id="GO:0008270">
    <property type="term" value="F:zinc ion binding"/>
    <property type="evidence" value="ECO:0007669"/>
    <property type="project" value="UniProtKB-KW"/>
</dbReference>
<reference evidence="7 8" key="1">
    <citation type="submission" date="2019-09" db="EMBL/GenBank/DDBJ databases">
        <title>Bird 10,000 Genomes (B10K) Project - Family phase.</title>
        <authorList>
            <person name="Zhang G."/>
        </authorList>
    </citation>
    <scope>NUCLEOTIDE SEQUENCE [LARGE SCALE GENOMIC DNA]</scope>
    <source>
        <strain evidence="7">B10K-DU-012-80</strain>
    </source>
</reference>
<evidence type="ECO:0000313" key="8">
    <source>
        <dbReference type="Proteomes" id="UP000551127"/>
    </source>
</evidence>
<evidence type="ECO:0000256" key="3">
    <source>
        <dbReference type="ARBA" id="ARBA00022771"/>
    </source>
</evidence>
<evidence type="ECO:0000313" key="7">
    <source>
        <dbReference type="EMBL" id="NWR55438.1"/>
    </source>
</evidence>
<dbReference type="EMBL" id="VYZL01000594">
    <property type="protein sequence ID" value="NWR55438.1"/>
    <property type="molecule type" value="Genomic_DNA"/>
</dbReference>
<sequence length="75" mass="8480">LLRHRRTHLPEKPFRCGDCGRGHDQVARLSTHQRAHTGERPFRCAECHKSFTTGSALTQAPPRPYPRAALRLPGL</sequence>
<evidence type="ECO:0000256" key="4">
    <source>
        <dbReference type="ARBA" id="ARBA00022833"/>
    </source>
</evidence>
<proteinExistence type="predicted"/>
<dbReference type="Proteomes" id="UP000551127">
    <property type="component" value="Unassembled WGS sequence"/>
</dbReference>
<evidence type="ECO:0000259" key="6">
    <source>
        <dbReference type="PROSITE" id="PS50157"/>
    </source>
</evidence>
<dbReference type="FunFam" id="3.30.160.60:FF:002343">
    <property type="entry name" value="Zinc finger protein 33A"/>
    <property type="match status" value="1"/>
</dbReference>
<dbReference type="GO" id="GO:0000981">
    <property type="term" value="F:DNA-binding transcription factor activity, RNA polymerase II-specific"/>
    <property type="evidence" value="ECO:0007669"/>
    <property type="project" value="TreeGrafter"/>
</dbReference>
<dbReference type="InterPro" id="IPR036236">
    <property type="entry name" value="Znf_C2H2_sf"/>
</dbReference>
<dbReference type="InterPro" id="IPR013087">
    <property type="entry name" value="Znf_C2H2_type"/>
</dbReference>
<feature type="non-terminal residue" evidence="7">
    <location>
        <position position="1"/>
    </location>
</feature>
<dbReference type="GO" id="GO:0000978">
    <property type="term" value="F:RNA polymerase II cis-regulatory region sequence-specific DNA binding"/>
    <property type="evidence" value="ECO:0007669"/>
    <property type="project" value="TreeGrafter"/>
</dbReference>
<comment type="caution">
    <text evidence="7">The sequence shown here is derived from an EMBL/GenBank/DDBJ whole genome shotgun (WGS) entry which is preliminary data.</text>
</comment>
<dbReference type="PROSITE" id="PS50157">
    <property type="entry name" value="ZINC_FINGER_C2H2_2"/>
    <property type="match status" value="1"/>
</dbReference>
<feature type="non-terminal residue" evidence="7">
    <location>
        <position position="75"/>
    </location>
</feature>
<evidence type="ECO:0000256" key="5">
    <source>
        <dbReference type="PROSITE-ProRule" id="PRU00042"/>
    </source>
</evidence>
<organism evidence="7 8">
    <name type="scientific">Bucorvus abyssinicus</name>
    <name type="common">Northern ground-hornbill</name>
    <name type="synonym">Abyssinian ground-hornbill</name>
    <dbReference type="NCBI Taxonomy" id="153643"/>
    <lineage>
        <taxon>Eukaryota</taxon>
        <taxon>Metazoa</taxon>
        <taxon>Chordata</taxon>
        <taxon>Craniata</taxon>
        <taxon>Vertebrata</taxon>
        <taxon>Euteleostomi</taxon>
        <taxon>Archelosauria</taxon>
        <taxon>Archosauria</taxon>
        <taxon>Dinosauria</taxon>
        <taxon>Saurischia</taxon>
        <taxon>Theropoda</taxon>
        <taxon>Coelurosauria</taxon>
        <taxon>Aves</taxon>
        <taxon>Neognathae</taxon>
        <taxon>Neoaves</taxon>
        <taxon>Telluraves</taxon>
        <taxon>Coraciimorphae</taxon>
        <taxon>Bucerotiformes</taxon>
        <taxon>Bucorvidae</taxon>
        <taxon>Bucorvus</taxon>
    </lineage>
</organism>
<dbReference type="FunFam" id="3.30.160.60:FF:000710">
    <property type="entry name" value="Zinc finger protein 768"/>
    <property type="match status" value="1"/>
</dbReference>
<keyword evidence="8" id="KW-1185">Reference proteome</keyword>
<dbReference type="PANTHER" id="PTHR23226">
    <property type="entry name" value="ZINC FINGER AND SCAN DOMAIN-CONTAINING"/>
    <property type="match status" value="1"/>
</dbReference>
<dbReference type="OrthoDB" id="9893417at2759"/>
<keyword evidence="2" id="KW-0677">Repeat</keyword>
<evidence type="ECO:0000256" key="1">
    <source>
        <dbReference type="ARBA" id="ARBA00022723"/>
    </source>
</evidence>
<keyword evidence="1" id="KW-0479">Metal-binding</keyword>
<gene>
    <name evidence="7" type="primary">Zscan2_0</name>
    <name evidence="7" type="ORF">BUCABY_R15368</name>
</gene>
<name>A0A7K4Y8T2_BUCAB</name>
<dbReference type="SUPFAM" id="SSF57667">
    <property type="entry name" value="beta-beta-alpha zinc fingers"/>
    <property type="match status" value="1"/>
</dbReference>
<dbReference type="AlphaFoldDB" id="A0A7K4Y8T2"/>